<dbReference type="PROSITE" id="PS50850">
    <property type="entry name" value="MFS"/>
    <property type="match status" value="1"/>
</dbReference>
<gene>
    <name evidence="9" type="ORF">DPM12_14200</name>
</gene>
<organism evidence="9 10">
    <name type="scientific">Phytoactinopolyspora halophila</name>
    <dbReference type="NCBI Taxonomy" id="1981511"/>
    <lineage>
        <taxon>Bacteria</taxon>
        <taxon>Bacillati</taxon>
        <taxon>Actinomycetota</taxon>
        <taxon>Actinomycetes</taxon>
        <taxon>Jiangellales</taxon>
        <taxon>Jiangellaceae</taxon>
        <taxon>Phytoactinopolyspora</taxon>
    </lineage>
</organism>
<dbReference type="Gene3D" id="1.20.1250.20">
    <property type="entry name" value="MFS general substrate transporter like domains"/>
    <property type="match status" value="1"/>
</dbReference>
<evidence type="ECO:0000256" key="4">
    <source>
        <dbReference type="ARBA" id="ARBA00022989"/>
    </source>
</evidence>
<dbReference type="InterPro" id="IPR036259">
    <property type="entry name" value="MFS_trans_sf"/>
</dbReference>
<evidence type="ECO:0000256" key="6">
    <source>
        <dbReference type="SAM" id="MobiDB-lite"/>
    </source>
</evidence>
<sequence>MRPLHRRSGRGVQPVPRDRRQRLIRADTDEPRTPRSNDFVRPLFPLALATFAVGTDAFVIAGLLPAIATDLGVSIPAAGQLVTVFALTLAIAAPVLSWLLSPLDRRKALQLALVVFVVGNIVTALSPTYLLALLARILTALGAATITATASSAAVAITPAERRGRAMAVVIGGLTLSTALGMPLGNLIGSVDWRLTLWAVAALGVVAAVGISASLPKVMLPTTSLAARLAPLRQPKVLTILMATLLVMAGHYTVYTYIGAMTADATTGSFPQALTMILFAWGVGVFAGNFFAGYLVDKRPALGVAVTAFAGGTVLLAISPLTVSHLVIAAVWATIWGATDGMASVVQQHRLVTFAPASAPVLFGLNSSAIYVGVAVGGVFGGLAQDWLSVTLLGVPAAVLALLATTVTFAEGRAIRATTSPRAPEYAQ</sequence>
<feature type="transmembrane region" description="Helical" evidence="7">
    <location>
        <begin position="387"/>
        <end position="410"/>
    </location>
</feature>
<dbReference type="PANTHER" id="PTHR43124">
    <property type="entry name" value="PURINE EFFLUX PUMP PBUE"/>
    <property type="match status" value="1"/>
</dbReference>
<feature type="transmembrane region" description="Helical" evidence="7">
    <location>
        <begin position="169"/>
        <end position="189"/>
    </location>
</feature>
<keyword evidence="3 7" id="KW-0812">Transmembrane</keyword>
<feature type="transmembrane region" description="Helical" evidence="7">
    <location>
        <begin position="195"/>
        <end position="216"/>
    </location>
</feature>
<name>A0A329QJU5_9ACTN</name>
<dbReference type="GO" id="GO:0022857">
    <property type="term" value="F:transmembrane transporter activity"/>
    <property type="evidence" value="ECO:0007669"/>
    <property type="project" value="InterPro"/>
</dbReference>
<keyword evidence="10" id="KW-1185">Reference proteome</keyword>
<feature type="transmembrane region" description="Helical" evidence="7">
    <location>
        <begin position="270"/>
        <end position="294"/>
    </location>
</feature>
<keyword evidence="2" id="KW-1003">Cell membrane</keyword>
<evidence type="ECO:0000256" key="3">
    <source>
        <dbReference type="ARBA" id="ARBA00022692"/>
    </source>
</evidence>
<accession>A0A329QJU5</accession>
<evidence type="ECO:0000256" key="7">
    <source>
        <dbReference type="SAM" id="Phobius"/>
    </source>
</evidence>
<evidence type="ECO:0000256" key="5">
    <source>
        <dbReference type="ARBA" id="ARBA00023136"/>
    </source>
</evidence>
<feature type="transmembrane region" description="Helical" evidence="7">
    <location>
        <begin position="237"/>
        <end position="258"/>
    </location>
</feature>
<dbReference type="InterPro" id="IPR020846">
    <property type="entry name" value="MFS_dom"/>
</dbReference>
<dbReference type="InterPro" id="IPR050189">
    <property type="entry name" value="MFS_Efflux_Transporters"/>
</dbReference>
<feature type="transmembrane region" description="Helical" evidence="7">
    <location>
        <begin position="80"/>
        <end position="99"/>
    </location>
</feature>
<evidence type="ECO:0000256" key="1">
    <source>
        <dbReference type="ARBA" id="ARBA00004651"/>
    </source>
</evidence>
<evidence type="ECO:0000256" key="2">
    <source>
        <dbReference type="ARBA" id="ARBA00022475"/>
    </source>
</evidence>
<dbReference type="CDD" id="cd17324">
    <property type="entry name" value="MFS_NepI_like"/>
    <property type="match status" value="1"/>
</dbReference>
<comment type="caution">
    <text evidence="9">The sequence shown here is derived from an EMBL/GenBank/DDBJ whole genome shotgun (WGS) entry which is preliminary data.</text>
</comment>
<feature type="transmembrane region" description="Helical" evidence="7">
    <location>
        <begin position="358"/>
        <end position="381"/>
    </location>
</feature>
<feature type="transmembrane region" description="Helical" evidence="7">
    <location>
        <begin position="43"/>
        <end position="68"/>
    </location>
</feature>
<dbReference type="PANTHER" id="PTHR43124:SF10">
    <property type="entry name" value="PURINE EFFLUX PUMP PBUE"/>
    <property type="match status" value="1"/>
</dbReference>
<feature type="compositionally biased region" description="Basic and acidic residues" evidence="6">
    <location>
        <begin position="24"/>
        <end position="35"/>
    </location>
</feature>
<dbReference type="Pfam" id="PF07690">
    <property type="entry name" value="MFS_1"/>
    <property type="match status" value="1"/>
</dbReference>
<dbReference type="GO" id="GO:0005886">
    <property type="term" value="C:plasma membrane"/>
    <property type="evidence" value="ECO:0007669"/>
    <property type="project" value="UniProtKB-SubCell"/>
</dbReference>
<evidence type="ECO:0000313" key="10">
    <source>
        <dbReference type="Proteomes" id="UP000250462"/>
    </source>
</evidence>
<dbReference type="SUPFAM" id="SSF103473">
    <property type="entry name" value="MFS general substrate transporter"/>
    <property type="match status" value="1"/>
</dbReference>
<proteinExistence type="predicted"/>
<evidence type="ECO:0000313" key="9">
    <source>
        <dbReference type="EMBL" id="RAW12543.1"/>
    </source>
</evidence>
<keyword evidence="5 7" id="KW-0472">Membrane</keyword>
<protein>
    <submittedName>
        <fullName evidence="9">MFS transporter</fullName>
    </submittedName>
</protein>
<feature type="domain" description="Major facilitator superfamily (MFS) profile" evidence="8">
    <location>
        <begin position="42"/>
        <end position="413"/>
    </location>
</feature>
<feature type="transmembrane region" description="Helical" evidence="7">
    <location>
        <begin position="325"/>
        <end position="346"/>
    </location>
</feature>
<comment type="subcellular location">
    <subcellularLocation>
        <location evidence="1">Cell membrane</location>
        <topology evidence="1">Multi-pass membrane protein</topology>
    </subcellularLocation>
</comment>
<feature type="transmembrane region" description="Helical" evidence="7">
    <location>
        <begin position="137"/>
        <end position="157"/>
    </location>
</feature>
<feature type="transmembrane region" description="Helical" evidence="7">
    <location>
        <begin position="301"/>
        <end position="319"/>
    </location>
</feature>
<keyword evidence="4 7" id="KW-1133">Transmembrane helix</keyword>
<feature type="transmembrane region" description="Helical" evidence="7">
    <location>
        <begin position="111"/>
        <end position="131"/>
    </location>
</feature>
<dbReference type="EMBL" id="QMIG01000015">
    <property type="protein sequence ID" value="RAW12543.1"/>
    <property type="molecule type" value="Genomic_DNA"/>
</dbReference>
<reference evidence="9 10" key="1">
    <citation type="submission" date="2018-06" db="EMBL/GenBank/DDBJ databases">
        <title>Phytoactinopolyspora halophila sp. nov., a novel halophilic actinomycete isolated from a saline soil in China.</title>
        <authorList>
            <person name="Tang S.-K."/>
        </authorList>
    </citation>
    <scope>NUCLEOTIDE SEQUENCE [LARGE SCALE GENOMIC DNA]</scope>
    <source>
        <strain evidence="9 10">YIM 96934</strain>
    </source>
</reference>
<dbReference type="AlphaFoldDB" id="A0A329QJU5"/>
<dbReference type="Proteomes" id="UP000250462">
    <property type="component" value="Unassembled WGS sequence"/>
</dbReference>
<evidence type="ECO:0000259" key="8">
    <source>
        <dbReference type="PROSITE" id="PS50850"/>
    </source>
</evidence>
<dbReference type="InterPro" id="IPR011701">
    <property type="entry name" value="MFS"/>
</dbReference>
<feature type="region of interest" description="Disordered" evidence="6">
    <location>
        <begin position="1"/>
        <end position="36"/>
    </location>
</feature>